<dbReference type="Pfam" id="PF00293">
    <property type="entry name" value="NUDIX"/>
    <property type="match status" value="1"/>
</dbReference>
<proteinExistence type="predicted"/>
<keyword evidence="2" id="KW-0378">Hydrolase</keyword>
<evidence type="ECO:0000256" key="1">
    <source>
        <dbReference type="ARBA" id="ARBA00001946"/>
    </source>
</evidence>
<feature type="domain" description="Nudix hydrolase" evidence="3">
    <location>
        <begin position="3"/>
        <end position="136"/>
    </location>
</feature>
<sequence>MPNQRAQVDVHLILRRGDEILLGLRKGTGWADGHWHLPSGHGEDGEPATAATAREAVEELGITVDPADLRLVHVVHHHTDSARLAFFFETSRWSGEPVNAEPHKCADLAWFPLAALPTPTIPYARHALDLYPKGETYSELGWPEPAS</sequence>
<comment type="caution">
    <text evidence="4">The sequence shown here is derived from an EMBL/GenBank/DDBJ whole genome shotgun (WGS) entry which is preliminary data.</text>
</comment>
<evidence type="ECO:0000313" key="4">
    <source>
        <dbReference type="EMBL" id="GIJ49787.1"/>
    </source>
</evidence>
<dbReference type="Proteomes" id="UP000619260">
    <property type="component" value="Unassembled WGS sequence"/>
</dbReference>
<dbReference type="PANTHER" id="PTHR43046:SF16">
    <property type="entry name" value="ADP-RIBOSE PYROPHOSPHATASE YJHB-RELATED"/>
    <property type="match status" value="1"/>
</dbReference>
<comment type="cofactor">
    <cofactor evidence="1">
        <name>Mg(2+)</name>
        <dbReference type="ChEBI" id="CHEBI:18420"/>
    </cofactor>
</comment>
<dbReference type="GO" id="GO:0016787">
    <property type="term" value="F:hydrolase activity"/>
    <property type="evidence" value="ECO:0007669"/>
    <property type="project" value="UniProtKB-KW"/>
</dbReference>
<dbReference type="InterPro" id="IPR000086">
    <property type="entry name" value="NUDIX_hydrolase_dom"/>
</dbReference>
<protein>
    <recommendedName>
        <fullName evidence="3">Nudix hydrolase domain-containing protein</fullName>
    </recommendedName>
</protein>
<dbReference type="Gene3D" id="3.90.79.10">
    <property type="entry name" value="Nucleoside Triphosphate Pyrophosphohydrolase"/>
    <property type="match status" value="1"/>
</dbReference>
<dbReference type="PANTHER" id="PTHR43046">
    <property type="entry name" value="GDP-MANNOSE MANNOSYL HYDROLASE"/>
    <property type="match status" value="1"/>
</dbReference>
<dbReference type="InterPro" id="IPR015797">
    <property type="entry name" value="NUDIX_hydrolase-like_dom_sf"/>
</dbReference>
<gene>
    <name evidence="4" type="ORF">Val02_66730</name>
</gene>
<evidence type="ECO:0000313" key="5">
    <source>
        <dbReference type="Proteomes" id="UP000619260"/>
    </source>
</evidence>
<dbReference type="EMBL" id="BOPF01000030">
    <property type="protein sequence ID" value="GIJ49787.1"/>
    <property type="molecule type" value="Genomic_DNA"/>
</dbReference>
<organism evidence="4 5">
    <name type="scientific">Virgisporangium aliadipatigenens</name>
    <dbReference type="NCBI Taxonomy" id="741659"/>
    <lineage>
        <taxon>Bacteria</taxon>
        <taxon>Bacillati</taxon>
        <taxon>Actinomycetota</taxon>
        <taxon>Actinomycetes</taxon>
        <taxon>Micromonosporales</taxon>
        <taxon>Micromonosporaceae</taxon>
        <taxon>Virgisporangium</taxon>
    </lineage>
</organism>
<dbReference type="SUPFAM" id="SSF55811">
    <property type="entry name" value="Nudix"/>
    <property type="match status" value="1"/>
</dbReference>
<accession>A0A8J3YSE9</accession>
<dbReference type="AlphaFoldDB" id="A0A8J3YSE9"/>
<evidence type="ECO:0000256" key="2">
    <source>
        <dbReference type="ARBA" id="ARBA00022801"/>
    </source>
</evidence>
<dbReference type="PROSITE" id="PS51462">
    <property type="entry name" value="NUDIX"/>
    <property type="match status" value="1"/>
</dbReference>
<evidence type="ECO:0000259" key="3">
    <source>
        <dbReference type="PROSITE" id="PS51462"/>
    </source>
</evidence>
<name>A0A8J3YSE9_9ACTN</name>
<reference evidence="4" key="1">
    <citation type="submission" date="2021-01" db="EMBL/GenBank/DDBJ databases">
        <title>Whole genome shotgun sequence of Virgisporangium aliadipatigenens NBRC 105644.</title>
        <authorList>
            <person name="Komaki H."/>
            <person name="Tamura T."/>
        </authorList>
    </citation>
    <scope>NUCLEOTIDE SEQUENCE</scope>
    <source>
        <strain evidence="4">NBRC 105644</strain>
    </source>
</reference>
<dbReference type="RefSeq" id="WP_203903236.1">
    <property type="nucleotide sequence ID" value="NZ_BOPF01000030.1"/>
</dbReference>
<keyword evidence="5" id="KW-1185">Reference proteome</keyword>
<dbReference type="CDD" id="cd04683">
    <property type="entry name" value="NUDIX_Hydrolase"/>
    <property type="match status" value="1"/>
</dbReference>